<dbReference type="GeneID" id="10643919"/>
<dbReference type="AlphaFoldDB" id="F6BDP3"/>
<dbReference type="InterPro" id="IPR035069">
    <property type="entry name" value="TTHA1013/TTHA0281-like"/>
</dbReference>
<dbReference type="KEGG" id="mig:Metig_1065"/>
<organism evidence="2">
    <name type="scientific">Methanotorris igneus (strain DSM 5666 / JCM 11834 / Kol 5)</name>
    <dbReference type="NCBI Taxonomy" id="880724"/>
    <lineage>
        <taxon>Archaea</taxon>
        <taxon>Methanobacteriati</taxon>
        <taxon>Methanobacteriota</taxon>
        <taxon>Methanomada group</taxon>
        <taxon>Methanococci</taxon>
        <taxon>Methanococcales</taxon>
        <taxon>Methanocaldococcaceae</taxon>
        <taxon>Methanotorris</taxon>
    </lineage>
</organism>
<protein>
    <submittedName>
        <fullName evidence="1">Uncharacterized protein family UPF0150</fullName>
    </submittedName>
</protein>
<dbReference type="OrthoDB" id="91989at2157"/>
<sequence>MKTVKFRVYYDGEYWIAEGIDVSIFTQGKTLDELMKNLKEAVELHFEDELKAGEVIKILSVSEMEVSSVA</sequence>
<dbReference type="InterPro" id="IPR035157">
    <property type="entry name" value="DUF5395"/>
</dbReference>
<proteinExistence type="predicted"/>
<dbReference type="EMBL" id="CP002737">
    <property type="protein sequence ID" value="AEF96604.1"/>
    <property type="molecule type" value="Genomic_DNA"/>
</dbReference>
<dbReference type="HOGENOM" id="CLU_2748195_0_0_2"/>
<keyword evidence="2" id="KW-1185">Reference proteome</keyword>
<name>F6BDP3_METIK</name>
<accession>F6BDP3</accession>
<reference evidence="1 2" key="1">
    <citation type="submission" date="2011-05" db="EMBL/GenBank/DDBJ databases">
        <title>Complete sequence of Methanotorris igneus Kol 5.</title>
        <authorList>
            <consortium name="US DOE Joint Genome Institute"/>
            <person name="Lucas S."/>
            <person name="Han J."/>
            <person name="Lapidus A."/>
            <person name="Cheng J.-F."/>
            <person name="Goodwin L."/>
            <person name="Pitluck S."/>
            <person name="Peters L."/>
            <person name="Mikhailova N."/>
            <person name="Chertkov O."/>
            <person name="Han C."/>
            <person name="Tapia R."/>
            <person name="Land M."/>
            <person name="Hauser L."/>
            <person name="Kyrpides N."/>
            <person name="Ivanova N."/>
            <person name="Pagani I."/>
            <person name="Sieprawska-Lupa M."/>
            <person name="Whitman W."/>
            <person name="Woyke T."/>
        </authorList>
    </citation>
    <scope>NUCLEOTIDE SEQUENCE [LARGE SCALE GENOMIC DNA]</scope>
    <source>
        <strain evidence="2">DSM 5666 / JCM 11834 / Kol 5</strain>
    </source>
</reference>
<dbReference type="Pfam" id="PF17373">
    <property type="entry name" value="DUF5395"/>
    <property type="match status" value="1"/>
</dbReference>
<dbReference type="SUPFAM" id="SSF143100">
    <property type="entry name" value="TTHA1013/TTHA0281-like"/>
    <property type="match status" value="1"/>
</dbReference>
<gene>
    <name evidence="1" type="ordered locus">Metig_1065</name>
</gene>
<dbReference type="STRING" id="880724.Metig_1065"/>
<evidence type="ECO:0000313" key="1">
    <source>
        <dbReference type="EMBL" id="AEF96604.1"/>
    </source>
</evidence>
<dbReference type="Gene3D" id="3.30.160.250">
    <property type="match status" value="1"/>
</dbReference>
<evidence type="ECO:0000313" key="2">
    <source>
        <dbReference type="Proteomes" id="UP000009227"/>
    </source>
</evidence>
<dbReference type="RefSeq" id="WP_013799205.1">
    <property type="nucleotide sequence ID" value="NC_015562.1"/>
</dbReference>
<dbReference type="Proteomes" id="UP000009227">
    <property type="component" value="Chromosome"/>
</dbReference>